<sequence>MLMKFISVSETRFQNTETTLKNQQALPSNTETNPREQLHVITVRDKEGLVEDEPKSRQEDVVGDDTIKLQARDSVRISSNRDDITSSVNVNNLVAKHSLQKTPRKNVTESQSSLHNKNRTNHEERRLQIDELDEWQTYVKKKPRIHDEPKRLHDELKDGMNQFKIGDQALLDKTDPRITTSELNANGATPFTVLNIFPTVQSR</sequence>
<evidence type="ECO:0000256" key="1">
    <source>
        <dbReference type="SAM" id="MobiDB-lite"/>
    </source>
</evidence>
<gene>
    <name evidence="2" type="ORF">GOBAR_AA12191</name>
</gene>
<organism evidence="2 3">
    <name type="scientific">Gossypium barbadense</name>
    <name type="common">Sea Island cotton</name>
    <name type="synonym">Hibiscus barbadensis</name>
    <dbReference type="NCBI Taxonomy" id="3634"/>
    <lineage>
        <taxon>Eukaryota</taxon>
        <taxon>Viridiplantae</taxon>
        <taxon>Streptophyta</taxon>
        <taxon>Embryophyta</taxon>
        <taxon>Tracheophyta</taxon>
        <taxon>Spermatophyta</taxon>
        <taxon>Magnoliopsida</taxon>
        <taxon>eudicotyledons</taxon>
        <taxon>Gunneridae</taxon>
        <taxon>Pentapetalae</taxon>
        <taxon>rosids</taxon>
        <taxon>malvids</taxon>
        <taxon>Malvales</taxon>
        <taxon>Malvaceae</taxon>
        <taxon>Malvoideae</taxon>
        <taxon>Gossypium</taxon>
    </lineage>
</organism>
<proteinExistence type="predicted"/>
<evidence type="ECO:0000313" key="2">
    <source>
        <dbReference type="EMBL" id="PPS08457.1"/>
    </source>
</evidence>
<dbReference type="Proteomes" id="UP000239757">
    <property type="component" value="Unassembled WGS sequence"/>
</dbReference>
<evidence type="ECO:0000313" key="3">
    <source>
        <dbReference type="Proteomes" id="UP000239757"/>
    </source>
</evidence>
<dbReference type="AlphaFoldDB" id="A0A2P5XYN8"/>
<protein>
    <submittedName>
        <fullName evidence="2">Uncharacterized protein</fullName>
    </submittedName>
</protein>
<dbReference type="OrthoDB" id="1094981at2759"/>
<name>A0A2P5XYN8_GOSBA</name>
<dbReference type="EMBL" id="KZ663999">
    <property type="protein sequence ID" value="PPS08457.1"/>
    <property type="molecule type" value="Genomic_DNA"/>
</dbReference>
<accession>A0A2P5XYN8</accession>
<reference evidence="2 3" key="1">
    <citation type="submission" date="2015-01" db="EMBL/GenBank/DDBJ databases">
        <title>Genome of allotetraploid Gossypium barbadense reveals genomic plasticity and fiber elongation in cotton evolution.</title>
        <authorList>
            <person name="Chen X."/>
            <person name="Liu X."/>
            <person name="Zhao B."/>
            <person name="Zheng H."/>
            <person name="Hu Y."/>
            <person name="Lu G."/>
            <person name="Yang C."/>
            <person name="Chen J."/>
            <person name="Shan C."/>
            <person name="Zhang L."/>
            <person name="Zhou Y."/>
            <person name="Wang L."/>
            <person name="Guo W."/>
            <person name="Bai Y."/>
            <person name="Ruan J."/>
            <person name="Shangguan X."/>
            <person name="Mao Y."/>
            <person name="Jiang J."/>
            <person name="Zhu Y."/>
            <person name="Lei J."/>
            <person name="Kang H."/>
            <person name="Chen S."/>
            <person name="He X."/>
            <person name="Wang R."/>
            <person name="Wang Y."/>
            <person name="Chen J."/>
            <person name="Wang L."/>
            <person name="Yu S."/>
            <person name="Wang B."/>
            <person name="Wei J."/>
            <person name="Song S."/>
            <person name="Lu X."/>
            <person name="Gao Z."/>
            <person name="Gu W."/>
            <person name="Deng X."/>
            <person name="Ma D."/>
            <person name="Wang S."/>
            <person name="Liang W."/>
            <person name="Fang L."/>
            <person name="Cai C."/>
            <person name="Zhu X."/>
            <person name="Zhou B."/>
            <person name="Zhang Y."/>
            <person name="Chen Z."/>
            <person name="Xu S."/>
            <person name="Zhu R."/>
            <person name="Wang S."/>
            <person name="Zhang T."/>
            <person name="Zhao G."/>
        </authorList>
    </citation>
    <scope>NUCLEOTIDE SEQUENCE [LARGE SCALE GENOMIC DNA]</scope>
    <source>
        <strain evidence="3">cv. Xinhai21</strain>
        <tissue evidence="2">Leaf</tissue>
    </source>
</reference>
<feature type="region of interest" description="Disordered" evidence="1">
    <location>
        <begin position="99"/>
        <end position="123"/>
    </location>
</feature>